<dbReference type="PROSITE" id="PS51257">
    <property type="entry name" value="PROKAR_LIPOPROTEIN"/>
    <property type="match status" value="1"/>
</dbReference>
<keyword evidence="2" id="KW-1185">Reference proteome</keyword>
<comment type="caution">
    <text evidence="1">The sequence shown here is derived from an EMBL/GenBank/DDBJ whole genome shotgun (WGS) entry which is preliminary data.</text>
</comment>
<organism evidence="1 2">
    <name type="scientific">Exobacillus caeni</name>
    <dbReference type="NCBI Taxonomy" id="2574798"/>
    <lineage>
        <taxon>Bacteria</taxon>
        <taxon>Bacillati</taxon>
        <taxon>Bacillota</taxon>
        <taxon>Bacilli</taxon>
        <taxon>Bacillales</taxon>
        <taxon>Guptibacillaceae</taxon>
        <taxon>Exobacillus</taxon>
    </lineage>
</organism>
<dbReference type="RefSeq" id="WP_138126186.1">
    <property type="nucleotide sequence ID" value="NZ_SWLG01000006.1"/>
</dbReference>
<evidence type="ECO:0000313" key="1">
    <source>
        <dbReference type="EMBL" id="TLS37602.1"/>
    </source>
</evidence>
<dbReference type="EMBL" id="SWLG01000006">
    <property type="protein sequence ID" value="TLS37602.1"/>
    <property type="molecule type" value="Genomic_DNA"/>
</dbReference>
<proteinExistence type="predicted"/>
<dbReference type="InterPro" id="IPR027417">
    <property type="entry name" value="P-loop_NTPase"/>
</dbReference>
<sequence>MNEIDKKTNARLSHVYWIGGSACAGKSSTANLLAEKHGFKLYHTDLAFDDHTERNPIEECPTMHQRYRLNWNEKWNRDLSTLIHEEFEAFREQFAYILEDLLKMPDSAPIIVEGNALLPELVEKVTTNKYQAVWRIPTEDFQRATYPKRGRWVQEALNKCENPEEAFRNWMERDVIFARTVAEQAKSLGYKVLTIDGSRSLKESATLVEKHFKLKK</sequence>
<dbReference type="SUPFAM" id="SSF52540">
    <property type="entry name" value="P-loop containing nucleoside triphosphate hydrolases"/>
    <property type="match status" value="1"/>
</dbReference>
<dbReference type="Gene3D" id="3.40.50.300">
    <property type="entry name" value="P-loop containing nucleotide triphosphate hydrolases"/>
    <property type="match status" value="1"/>
</dbReference>
<gene>
    <name evidence="1" type="ORF">FCL54_10715</name>
</gene>
<dbReference type="AlphaFoldDB" id="A0A5R9F1U4"/>
<evidence type="ECO:0000313" key="2">
    <source>
        <dbReference type="Proteomes" id="UP000308230"/>
    </source>
</evidence>
<reference evidence="1 2" key="1">
    <citation type="submission" date="2019-04" db="EMBL/GenBank/DDBJ databases">
        <title>Bacillus caeni sp. nov., a bacterium isolated from mangrove sediment.</title>
        <authorList>
            <person name="Huang H."/>
            <person name="Mo K."/>
            <person name="Hu Y."/>
        </authorList>
    </citation>
    <scope>NUCLEOTIDE SEQUENCE [LARGE SCALE GENOMIC DNA]</scope>
    <source>
        <strain evidence="1 2">HB172195</strain>
    </source>
</reference>
<dbReference type="OrthoDB" id="2835040at2"/>
<accession>A0A5R9F1U4</accession>
<dbReference type="Proteomes" id="UP000308230">
    <property type="component" value="Unassembled WGS sequence"/>
</dbReference>
<protein>
    <submittedName>
        <fullName evidence="1">Uncharacterized protein</fullName>
    </submittedName>
</protein>
<name>A0A5R9F1U4_9BACL</name>